<protein>
    <submittedName>
        <fullName evidence="1">Uncharacterized protein</fullName>
    </submittedName>
</protein>
<dbReference type="AlphaFoldDB" id="A0A1J4SBK1"/>
<dbReference type="Proteomes" id="UP000182278">
    <property type="component" value="Unassembled WGS sequence"/>
</dbReference>
<evidence type="ECO:0000313" key="1">
    <source>
        <dbReference type="EMBL" id="OIN96771.1"/>
    </source>
</evidence>
<gene>
    <name evidence="1" type="ORF">AUJ66_05305</name>
</gene>
<organism evidence="1 2">
    <name type="scientific">Candidatus Desantisbacteria bacterium CG1_02_38_46</name>
    <dbReference type="NCBI Taxonomy" id="1817893"/>
    <lineage>
        <taxon>Bacteria</taxon>
        <taxon>Candidatus Desantisiibacteriota</taxon>
    </lineage>
</organism>
<dbReference type="EMBL" id="MNUO01000079">
    <property type="protein sequence ID" value="OIN96771.1"/>
    <property type="molecule type" value="Genomic_DNA"/>
</dbReference>
<dbReference type="STRING" id="1817893.AUJ66_05305"/>
<reference evidence="1 2" key="1">
    <citation type="journal article" date="2016" name="Environ. Microbiol.">
        <title>Genomic resolution of a cold subsurface aquifer community provides metabolic insights for novel microbes adapted to high CO concentrations.</title>
        <authorList>
            <person name="Probst A.J."/>
            <person name="Castelle C.J."/>
            <person name="Singh A."/>
            <person name="Brown C.T."/>
            <person name="Anantharaman K."/>
            <person name="Sharon I."/>
            <person name="Hug L.A."/>
            <person name="Burstein D."/>
            <person name="Emerson J.B."/>
            <person name="Thomas B.C."/>
            <person name="Banfield J.F."/>
        </authorList>
    </citation>
    <scope>NUCLEOTIDE SEQUENCE [LARGE SCALE GENOMIC DNA]</scope>
    <source>
        <strain evidence="1">CG1_02_38_46</strain>
    </source>
</reference>
<proteinExistence type="predicted"/>
<comment type="caution">
    <text evidence="1">The sequence shown here is derived from an EMBL/GenBank/DDBJ whole genome shotgun (WGS) entry which is preliminary data.</text>
</comment>
<sequence length="88" mass="10771">MSHIKYWIPFFKAMTGRCDKSATKIDEICEEWIMFFNPKYTIDEFCFVCRDCSLNHITLMARQQAGISRRYLGFLPKRYIRNYPNWWK</sequence>
<accession>A0A1J4SBK1</accession>
<name>A0A1J4SBK1_9BACT</name>
<evidence type="ECO:0000313" key="2">
    <source>
        <dbReference type="Proteomes" id="UP000182278"/>
    </source>
</evidence>